<evidence type="ECO:0000313" key="3">
    <source>
        <dbReference type="EMBL" id="KAK5581522.1"/>
    </source>
</evidence>
<protein>
    <recommendedName>
        <fullName evidence="2">CYTH domain-containing protein</fullName>
    </recommendedName>
</protein>
<dbReference type="InterPro" id="IPR023577">
    <property type="entry name" value="CYTH_domain"/>
</dbReference>
<comment type="caution">
    <text evidence="3">The sequence shown here is derived from an EMBL/GenBank/DDBJ whole genome shotgun (WGS) entry which is preliminary data.</text>
</comment>
<dbReference type="Proteomes" id="UP001344447">
    <property type="component" value="Unassembled WGS sequence"/>
</dbReference>
<organism evidence="3 4">
    <name type="scientific">Dictyostelium firmibasis</name>
    <dbReference type="NCBI Taxonomy" id="79012"/>
    <lineage>
        <taxon>Eukaryota</taxon>
        <taxon>Amoebozoa</taxon>
        <taxon>Evosea</taxon>
        <taxon>Eumycetozoa</taxon>
        <taxon>Dictyostelia</taxon>
        <taxon>Dictyosteliales</taxon>
        <taxon>Dictyosteliaceae</taxon>
        <taxon>Dictyostelium</taxon>
    </lineage>
</organism>
<dbReference type="CDD" id="cd02028">
    <property type="entry name" value="UMPK_like"/>
    <property type="match status" value="1"/>
</dbReference>
<sequence>MDSLEIEVIPRVDKDDRYTIKPLKDTLSFDKGFFLAVKAIQLIRKKSQGSIIVVGIAGPSGAGKTSIAQKIVSVLPKSILISLDNYLDSSRQIIEENYDDYRLVDFELLKKNISDLISNKPTDLPLYDFTKSGRYAYKRVQPPESKVLLIEGIYALHEEIRHLLDLRVSISGGVHFDLIKRIFRDVHRTGQQPHESLQQITDTVYPMYKAFIEPDLQLAEIQIVNKFNPFGGLLNPIYILKSVKQGVTVDMIHSVLNKSTIQENTARYYDIYLIPPNTTFANSSSCDWIRVRNSDGQYSIMFSEEIKEGPFIISPRVDFVVGVNMLGGLMSLGYQMVAIIHRKSTIFKDGKIIISYDELEELGQTFVQIKGFDAASVQEAGKKLGLENNYLQKSYIELYQDKYKKSLSDASSTFSIGNNNINNNNNNSNNGNNNNSNSNSINNNLSLSNFINSKL</sequence>
<dbReference type="PANTHER" id="PTHR10285">
    <property type="entry name" value="URIDINE KINASE"/>
    <property type="match status" value="1"/>
</dbReference>
<dbReference type="InterPro" id="IPR033469">
    <property type="entry name" value="CYTH-like_dom_sf"/>
</dbReference>
<feature type="region of interest" description="Disordered" evidence="1">
    <location>
        <begin position="418"/>
        <end position="442"/>
    </location>
</feature>
<evidence type="ECO:0000313" key="4">
    <source>
        <dbReference type="Proteomes" id="UP001344447"/>
    </source>
</evidence>
<dbReference type="GO" id="GO:0016462">
    <property type="term" value="F:pyrophosphatase activity"/>
    <property type="evidence" value="ECO:0007669"/>
    <property type="project" value="UniProtKB-ARBA"/>
</dbReference>
<dbReference type="EMBL" id="JAVFKY010000002">
    <property type="protein sequence ID" value="KAK5581522.1"/>
    <property type="molecule type" value="Genomic_DNA"/>
</dbReference>
<dbReference type="InterPro" id="IPR006083">
    <property type="entry name" value="PRK/URK"/>
</dbReference>
<gene>
    <name evidence="3" type="ORF">RB653_001557</name>
</gene>
<dbReference type="PRINTS" id="PR00988">
    <property type="entry name" value="URIDINKINASE"/>
</dbReference>
<dbReference type="AlphaFoldDB" id="A0AAN7TYR3"/>
<dbReference type="SUPFAM" id="SSF55154">
    <property type="entry name" value="CYTH-like phosphatases"/>
    <property type="match status" value="1"/>
</dbReference>
<evidence type="ECO:0000259" key="2">
    <source>
        <dbReference type="PROSITE" id="PS51707"/>
    </source>
</evidence>
<dbReference type="Gene3D" id="2.40.320.10">
    <property type="entry name" value="Hypothetical Protein Pfu-838710-001"/>
    <property type="match status" value="1"/>
</dbReference>
<feature type="domain" description="CYTH" evidence="2">
    <location>
        <begin position="235"/>
        <end position="401"/>
    </location>
</feature>
<dbReference type="SUPFAM" id="SSF52540">
    <property type="entry name" value="P-loop containing nucleoside triphosphate hydrolases"/>
    <property type="match status" value="1"/>
</dbReference>
<name>A0AAN7TYR3_9MYCE</name>
<dbReference type="Pfam" id="PF00485">
    <property type="entry name" value="PRK"/>
    <property type="match status" value="1"/>
</dbReference>
<evidence type="ECO:0000256" key="1">
    <source>
        <dbReference type="SAM" id="MobiDB-lite"/>
    </source>
</evidence>
<keyword evidence="4" id="KW-1185">Reference proteome</keyword>
<dbReference type="Pfam" id="PF01928">
    <property type="entry name" value="CYTH"/>
    <property type="match status" value="1"/>
</dbReference>
<dbReference type="GO" id="GO:0016301">
    <property type="term" value="F:kinase activity"/>
    <property type="evidence" value="ECO:0007669"/>
    <property type="project" value="InterPro"/>
</dbReference>
<dbReference type="PROSITE" id="PS51707">
    <property type="entry name" value="CYTH"/>
    <property type="match status" value="1"/>
</dbReference>
<accession>A0AAN7TYR3</accession>
<dbReference type="InterPro" id="IPR027417">
    <property type="entry name" value="P-loop_NTPase"/>
</dbReference>
<reference evidence="3 4" key="1">
    <citation type="submission" date="2023-11" db="EMBL/GenBank/DDBJ databases">
        <title>Dfirmibasis_genome.</title>
        <authorList>
            <person name="Edelbroek B."/>
            <person name="Kjellin J."/>
            <person name="Jerlstrom-Hultqvist J."/>
            <person name="Soderbom F."/>
        </authorList>
    </citation>
    <scope>NUCLEOTIDE SEQUENCE [LARGE SCALE GENOMIC DNA]</scope>
    <source>
        <strain evidence="3 4">TNS-C-14</strain>
    </source>
</reference>
<dbReference type="GO" id="GO:0005524">
    <property type="term" value="F:ATP binding"/>
    <property type="evidence" value="ECO:0007669"/>
    <property type="project" value="InterPro"/>
</dbReference>
<dbReference type="Gene3D" id="3.40.50.300">
    <property type="entry name" value="P-loop containing nucleotide triphosphate hydrolases"/>
    <property type="match status" value="1"/>
</dbReference>
<proteinExistence type="predicted"/>